<evidence type="ECO:0000313" key="1">
    <source>
        <dbReference type="EMBL" id="KKS37938.1"/>
    </source>
</evidence>
<dbReference type="EMBL" id="LCCU01000010">
    <property type="protein sequence ID" value="KKS37938.1"/>
    <property type="molecule type" value="Genomic_DNA"/>
</dbReference>
<name>A0A0G1BKD3_UNCKA</name>
<proteinExistence type="predicted"/>
<gene>
    <name evidence="1" type="ORF">UV00_C0010G0010</name>
</gene>
<dbReference type="Proteomes" id="UP000033847">
    <property type="component" value="Unassembled WGS sequence"/>
</dbReference>
<sequence length="171" mass="19083">MLLVVSFAFLYFRYFNPVNLSWNNGSVNEDFEQESAFSDFGGPYMSDSELGTVAGESALNEVAKEFLYVFHIPDYEVKITDYKRYSVQHVLDTEIDAIEQSDGNSARRFKLECDPSKTALFKDRDMSFVSSGFAVKDVLLTGDLIFSNCSTSGVCASNSIGPDCIIVRIVK</sequence>
<protein>
    <submittedName>
        <fullName evidence="1">Uncharacterized protein</fullName>
    </submittedName>
</protein>
<reference evidence="1 2" key="1">
    <citation type="journal article" date="2015" name="Nature">
        <title>rRNA introns, odd ribosomes, and small enigmatic genomes across a large radiation of phyla.</title>
        <authorList>
            <person name="Brown C.T."/>
            <person name="Hug L.A."/>
            <person name="Thomas B.C."/>
            <person name="Sharon I."/>
            <person name="Castelle C.J."/>
            <person name="Singh A."/>
            <person name="Wilkins M.J."/>
            <person name="Williams K.H."/>
            <person name="Banfield J.F."/>
        </authorList>
    </citation>
    <scope>NUCLEOTIDE SEQUENCE [LARGE SCALE GENOMIC DNA]</scope>
</reference>
<comment type="caution">
    <text evidence="1">The sequence shown here is derived from an EMBL/GenBank/DDBJ whole genome shotgun (WGS) entry which is preliminary data.</text>
</comment>
<dbReference type="AlphaFoldDB" id="A0A0G1BKD3"/>
<evidence type="ECO:0000313" key="2">
    <source>
        <dbReference type="Proteomes" id="UP000033847"/>
    </source>
</evidence>
<organism evidence="1 2">
    <name type="scientific">candidate division WWE3 bacterium GW2011_GWF1_42_14</name>
    <dbReference type="NCBI Taxonomy" id="1619138"/>
    <lineage>
        <taxon>Bacteria</taxon>
        <taxon>Katanobacteria</taxon>
    </lineage>
</organism>
<accession>A0A0G1BKD3</accession>